<dbReference type="SUPFAM" id="SSF143081">
    <property type="entry name" value="BB1717-like"/>
    <property type="match status" value="1"/>
</dbReference>
<evidence type="ECO:0000256" key="4">
    <source>
        <dbReference type="ARBA" id="ARBA00022801"/>
    </source>
</evidence>
<dbReference type="Proteomes" id="UP000248795">
    <property type="component" value="Unassembled WGS sequence"/>
</dbReference>
<dbReference type="EMBL" id="QKVK01000009">
    <property type="protein sequence ID" value="PZF75630.1"/>
    <property type="molecule type" value="Genomic_DNA"/>
</dbReference>
<keyword evidence="5" id="KW-0190">Covalent protein-DNA linkage</keyword>
<evidence type="ECO:0000256" key="8">
    <source>
        <dbReference type="RuleBase" id="RU364100"/>
    </source>
</evidence>
<evidence type="ECO:0000256" key="1">
    <source>
        <dbReference type="ARBA" id="ARBA00008136"/>
    </source>
</evidence>
<accession>A0A2W2ASX4</accession>
<dbReference type="GO" id="GO:0003697">
    <property type="term" value="F:single-stranded DNA binding"/>
    <property type="evidence" value="ECO:0007669"/>
    <property type="project" value="InterPro"/>
</dbReference>
<reference evidence="11" key="1">
    <citation type="submission" date="2018-06" db="EMBL/GenBank/DDBJ databases">
        <title>Aestuariibacter litoralis strain KCTC 52945T.</title>
        <authorList>
            <person name="Li X."/>
            <person name="Salam N."/>
            <person name="Li J.-L."/>
            <person name="Chen Y.-M."/>
            <person name="Yang Z.-W."/>
            <person name="Zhang L.-Y."/>
            <person name="Han M.-X."/>
            <person name="Xiao M."/>
            <person name="Li W.-J."/>
        </authorList>
    </citation>
    <scope>NUCLEOTIDE SEQUENCE [LARGE SCALE GENOMIC DNA]</scope>
    <source>
        <strain evidence="11">KCTC 52945</strain>
    </source>
</reference>
<keyword evidence="6" id="KW-0238">DNA-binding</keyword>
<sequence>MCGLYSLAKSPRETKAWFNYHEDEDFPPRAHVAPGQPIGVVRMDRGARHFALVRWGFIPSWVKEVKPGKPLINARGETVMEKPSFRNAMRRRRCLVPADGYYEWSGPEGRKVPFYVQRPDKGLFALAGLWEHWMGADGSELETATLMTIAPNAELATIHDRMPVIIAPEDYEGWLTGEAEDAAKLIRPAPNGSFTMEPTAIGRAPAAKPPPKRPDQMSLF</sequence>
<comment type="similarity">
    <text evidence="1 8">Belongs to the SOS response-associated peptidase family.</text>
</comment>
<dbReference type="GO" id="GO:0008233">
    <property type="term" value="F:peptidase activity"/>
    <property type="evidence" value="ECO:0007669"/>
    <property type="project" value="UniProtKB-KW"/>
</dbReference>
<keyword evidence="11" id="KW-1185">Reference proteome</keyword>
<name>A0A2W2ASX4_9HYPH</name>
<dbReference type="RefSeq" id="WP_111199824.1">
    <property type="nucleotide sequence ID" value="NZ_QKVK01000009.1"/>
</dbReference>
<keyword evidence="3" id="KW-0227">DNA damage</keyword>
<keyword evidence="2 8" id="KW-0645">Protease</keyword>
<gene>
    <name evidence="10" type="ORF">DK847_17465</name>
</gene>
<dbReference type="AlphaFoldDB" id="A0A2W2ASX4"/>
<dbReference type="EC" id="3.4.-.-" evidence="8"/>
<evidence type="ECO:0000313" key="10">
    <source>
        <dbReference type="EMBL" id="PZF75630.1"/>
    </source>
</evidence>
<keyword evidence="4 8" id="KW-0378">Hydrolase</keyword>
<dbReference type="InterPro" id="IPR036590">
    <property type="entry name" value="SRAP-like"/>
</dbReference>
<dbReference type="Gene3D" id="3.90.1680.10">
    <property type="entry name" value="SOS response associated peptidase-like"/>
    <property type="match status" value="1"/>
</dbReference>
<dbReference type="GO" id="GO:0006508">
    <property type="term" value="P:proteolysis"/>
    <property type="evidence" value="ECO:0007669"/>
    <property type="project" value="UniProtKB-KW"/>
</dbReference>
<feature type="region of interest" description="Disordered" evidence="9">
    <location>
        <begin position="194"/>
        <end position="220"/>
    </location>
</feature>
<protein>
    <recommendedName>
        <fullName evidence="8">Abasic site processing protein</fullName>
        <ecNumber evidence="8">3.4.-.-</ecNumber>
    </recommendedName>
</protein>
<proteinExistence type="inferred from homology"/>
<dbReference type="InterPro" id="IPR003738">
    <property type="entry name" value="SRAP"/>
</dbReference>
<evidence type="ECO:0000313" key="11">
    <source>
        <dbReference type="Proteomes" id="UP000248795"/>
    </source>
</evidence>
<evidence type="ECO:0000256" key="5">
    <source>
        <dbReference type="ARBA" id="ARBA00023124"/>
    </source>
</evidence>
<evidence type="ECO:0000256" key="9">
    <source>
        <dbReference type="SAM" id="MobiDB-lite"/>
    </source>
</evidence>
<dbReference type="PANTHER" id="PTHR13604">
    <property type="entry name" value="DC12-RELATED"/>
    <property type="match status" value="1"/>
</dbReference>
<dbReference type="Pfam" id="PF02586">
    <property type="entry name" value="SRAP"/>
    <property type="match status" value="1"/>
</dbReference>
<comment type="caution">
    <text evidence="10">The sequence shown here is derived from an EMBL/GenBank/DDBJ whole genome shotgun (WGS) entry which is preliminary data.</text>
</comment>
<keyword evidence="7" id="KW-0456">Lyase</keyword>
<dbReference type="PANTHER" id="PTHR13604:SF0">
    <property type="entry name" value="ABASIC SITE PROCESSING PROTEIN HMCES"/>
    <property type="match status" value="1"/>
</dbReference>
<evidence type="ECO:0000256" key="7">
    <source>
        <dbReference type="ARBA" id="ARBA00023239"/>
    </source>
</evidence>
<evidence type="ECO:0000256" key="3">
    <source>
        <dbReference type="ARBA" id="ARBA00022763"/>
    </source>
</evidence>
<dbReference type="GO" id="GO:0016829">
    <property type="term" value="F:lyase activity"/>
    <property type="evidence" value="ECO:0007669"/>
    <property type="project" value="UniProtKB-KW"/>
</dbReference>
<evidence type="ECO:0000256" key="6">
    <source>
        <dbReference type="ARBA" id="ARBA00023125"/>
    </source>
</evidence>
<evidence type="ECO:0000256" key="2">
    <source>
        <dbReference type="ARBA" id="ARBA00022670"/>
    </source>
</evidence>
<dbReference type="GO" id="GO:0106300">
    <property type="term" value="P:protein-DNA covalent cross-linking repair"/>
    <property type="evidence" value="ECO:0007669"/>
    <property type="project" value="InterPro"/>
</dbReference>
<organism evidence="10 11">
    <name type="scientific">Aestuariivirga litoralis</name>
    <dbReference type="NCBI Taxonomy" id="2650924"/>
    <lineage>
        <taxon>Bacteria</taxon>
        <taxon>Pseudomonadati</taxon>
        <taxon>Pseudomonadota</taxon>
        <taxon>Alphaproteobacteria</taxon>
        <taxon>Hyphomicrobiales</taxon>
        <taxon>Aestuariivirgaceae</taxon>
        <taxon>Aestuariivirga</taxon>
    </lineage>
</organism>